<evidence type="ECO:0000313" key="4">
    <source>
        <dbReference type="EMBL" id="KLU86498.1"/>
    </source>
</evidence>
<dbReference type="Gene3D" id="1.25.10.10">
    <property type="entry name" value="Leucine-rich Repeat Variant"/>
    <property type="match status" value="1"/>
</dbReference>
<dbReference type="VEuPathDB" id="FungiDB:MAPG_05510"/>
<dbReference type="AlphaFoldDB" id="A0A0C4DZK7"/>
<protein>
    <recommendedName>
        <fullName evidence="3">Interferon-related developmental regulator N-terminal domain-containing protein</fullName>
    </recommendedName>
</protein>
<dbReference type="SUPFAM" id="SSF48371">
    <property type="entry name" value="ARM repeat"/>
    <property type="match status" value="1"/>
</dbReference>
<sequence>MQDLRKKTLVESGKKASRKARGSAAQTPNTSPGNSRPGSRPGSRPVSRYASENDDTSDSELDDVMTASTNSVSEIDTPESWEEKLRGRIAELLAPGKRSGTSRTTVLGDYAHHLRYHPADGVVSKSMASILSSLVRSIRSASSEEQILSMKALAVTTLTSPSDDVYETAFPVLKLVCEDSEEEAVKVQALTTMGVVVVYGGGEEQDMDEFLEFLTYIAESDGHLIGAPDSGMVVTTAMKVWAFVATNLDNPSSHNDEALDAFVEQLESSDANVRSCAGINIALLFEVSRELEEEGNGRSLNLSVDPKSLIKRMRELSKGSKSISKKGRTQVRNDLASVITSIELGKGPGWSATSRPVSNPHTGGSKEADLGDEVEELGYREKLRINKDEIYVIESWATKVRIELLQDVLKGGFSTHFSGNEVVRETLGDLEPFQDY</sequence>
<reference evidence="4" key="3">
    <citation type="submission" date="2011-03" db="EMBL/GenBank/DDBJ databases">
        <title>Annotation of Magnaporthe poae ATCC 64411.</title>
        <authorList>
            <person name="Ma L.-J."/>
            <person name="Dead R."/>
            <person name="Young S.K."/>
            <person name="Zeng Q."/>
            <person name="Gargeya S."/>
            <person name="Fitzgerald M."/>
            <person name="Haas B."/>
            <person name="Abouelleil A."/>
            <person name="Alvarado L."/>
            <person name="Arachchi H.M."/>
            <person name="Berlin A."/>
            <person name="Brown A."/>
            <person name="Chapman S.B."/>
            <person name="Chen Z."/>
            <person name="Dunbar C."/>
            <person name="Freedman E."/>
            <person name="Gearin G."/>
            <person name="Gellesch M."/>
            <person name="Goldberg J."/>
            <person name="Griggs A."/>
            <person name="Gujja S."/>
            <person name="Heiman D."/>
            <person name="Howarth C."/>
            <person name="Larson L."/>
            <person name="Lui A."/>
            <person name="MacDonald P.J.P."/>
            <person name="Mehta T."/>
            <person name="Montmayeur A."/>
            <person name="Murphy C."/>
            <person name="Neiman D."/>
            <person name="Pearson M."/>
            <person name="Priest M."/>
            <person name="Roberts A."/>
            <person name="Saif S."/>
            <person name="Shea T."/>
            <person name="Shenoy N."/>
            <person name="Sisk P."/>
            <person name="Stolte C."/>
            <person name="Sykes S."/>
            <person name="Yandava C."/>
            <person name="Wortman J."/>
            <person name="Nusbaum C."/>
            <person name="Birren B."/>
        </authorList>
    </citation>
    <scope>NUCLEOTIDE SEQUENCE</scope>
    <source>
        <strain evidence="4">ATCC 64411</strain>
    </source>
</reference>
<feature type="compositionally biased region" description="Acidic residues" evidence="2">
    <location>
        <begin position="52"/>
        <end position="62"/>
    </location>
</feature>
<feature type="compositionally biased region" description="Polar residues" evidence="2">
    <location>
        <begin position="26"/>
        <end position="37"/>
    </location>
</feature>
<dbReference type="EMBL" id="ADBL01001313">
    <property type="status" value="NOT_ANNOTATED_CDS"/>
    <property type="molecule type" value="Genomic_DNA"/>
</dbReference>
<dbReference type="OMA" id="HISGRHI"/>
<evidence type="ECO:0000256" key="2">
    <source>
        <dbReference type="SAM" id="MobiDB-lite"/>
    </source>
</evidence>
<dbReference type="InterPro" id="IPR039777">
    <property type="entry name" value="IFRD"/>
</dbReference>
<evidence type="ECO:0000256" key="1">
    <source>
        <dbReference type="ARBA" id="ARBA00008828"/>
    </source>
</evidence>
<feature type="compositionally biased region" description="Basic and acidic residues" evidence="2">
    <location>
        <begin position="1"/>
        <end position="14"/>
    </location>
</feature>
<organism evidence="5 6">
    <name type="scientific">Magnaporthiopsis poae (strain ATCC 64411 / 73-15)</name>
    <name type="common">Kentucky bluegrass fungus</name>
    <name type="synonym">Magnaporthe poae</name>
    <dbReference type="NCBI Taxonomy" id="644358"/>
    <lineage>
        <taxon>Eukaryota</taxon>
        <taxon>Fungi</taxon>
        <taxon>Dikarya</taxon>
        <taxon>Ascomycota</taxon>
        <taxon>Pezizomycotina</taxon>
        <taxon>Sordariomycetes</taxon>
        <taxon>Sordariomycetidae</taxon>
        <taxon>Magnaporthales</taxon>
        <taxon>Magnaporthaceae</taxon>
        <taxon>Magnaporthiopsis</taxon>
    </lineage>
</organism>
<dbReference type="InterPro" id="IPR007701">
    <property type="entry name" value="Interferon-rel_develop_reg_N"/>
</dbReference>
<feature type="compositionally biased region" description="Polar residues" evidence="2">
    <location>
        <begin position="351"/>
        <end position="362"/>
    </location>
</feature>
<dbReference type="PANTHER" id="PTHR12354:SF1">
    <property type="entry name" value="INTERFERON-RELATED DEVELOPMENTAL REGULATOR 1"/>
    <property type="match status" value="1"/>
</dbReference>
<comment type="similarity">
    <text evidence="1">Belongs to the IFRD family.</text>
</comment>
<dbReference type="Pfam" id="PF05004">
    <property type="entry name" value="IFRD"/>
    <property type="match status" value="1"/>
</dbReference>
<evidence type="ECO:0000313" key="6">
    <source>
        <dbReference type="Proteomes" id="UP000011715"/>
    </source>
</evidence>
<reference evidence="4" key="1">
    <citation type="submission" date="2010-05" db="EMBL/GenBank/DDBJ databases">
        <title>The Genome Sequence of Magnaporthe poae strain ATCC 64411.</title>
        <authorList>
            <consortium name="The Broad Institute Genome Sequencing Platform"/>
            <consortium name="Broad Institute Genome Sequencing Center for Infectious Disease"/>
            <person name="Ma L.-J."/>
            <person name="Dead R."/>
            <person name="Young S."/>
            <person name="Zeng Q."/>
            <person name="Koehrsen M."/>
            <person name="Alvarado L."/>
            <person name="Berlin A."/>
            <person name="Chapman S.B."/>
            <person name="Chen Z."/>
            <person name="Freedman E."/>
            <person name="Gellesch M."/>
            <person name="Goldberg J."/>
            <person name="Griggs A."/>
            <person name="Gujja S."/>
            <person name="Heilman E.R."/>
            <person name="Heiman D."/>
            <person name="Hepburn T."/>
            <person name="Howarth C."/>
            <person name="Jen D."/>
            <person name="Larson L."/>
            <person name="Mehta T."/>
            <person name="Neiman D."/>
            <person name="Pearson M."/>
            <person name="Roberts A."/>
            <person name="Saif S."/>
            <person name="Shea T."/>
            <person name="Shenoy N."/>
            <person name="Sisk P."/>
            <person name="Stolte C."/>
            <person name="Sykes S."/>
            <person name="Walk T."/>
            <person name="White J."/>
            <person name="Yandava C."/>
            <person name="Haas B."/>
            <person name="Nusbaum C."/>
            <person name="Birren B."/>
        </authorList>
    </citation>
    <scope>NUCLEOTIDE SEQUENCE</scope>
    <source>
        <strain evidence="4">ATCC 64411</strain>
    </source>
</reference>
<reference evidence="5" key="4">
    <citation type="journal article" date="2015" name="G3 (Bethesda)">
        <title>Genome sequences of three phytopathogenic species of the Magnaporthaceae family of fungi.</title>
        <authorList>
            <person name="Okagaki L.H."/>
            <person name="Nunes C.C."/>
            <person name="Sailsbery J."/>
            <person name="Clay B."/>
            <person name="Brown D."/>
            <person name="John T."/>
            <person name="Oh Y."/>
            <person name="Young N."/>
            <person name="Fitzgerald M."/>
            <person name="Haas B.J."/>
            <person name="Zeng Q."/>
            <person name="Young S."/>
            <person name="Adiconis X."/>
            <person name="Fan L."/>
            <person name="Levin J.Z."/>
            <person name="Mitchell T.K."/>
            <person name="Okubara P.A."/>
            <person name="Farman M.L."/>
            <person name="Kohn L.M."/>
            <person name="Birren B."/>
            <person name="Ma L.-J."/>
            <person name="Dean R.A."/>
        </authorList>
    </citation>
    <scope>NUCLEOTIDE SEQUENCE</scope>
    <source>
        <strain evidence="5">ATCC 64411 / 73-15</strain>
    </source>
</reference>
<dbReference type="EMBL" id="GL876969">
    <property type="protein sequence ID" value="KLU86498.1"/>
    <property type="molecule type" value="Genomic_DNA"/>
</dbReference>
<dbReference type="OrthoDB" id="18978at2759"/>
<feature type="region of interest" description="Disordered" evidence="2">
    <location>
        <begin position="347"/>
        <end position="368"/>
    </location>
</feature>
<gene>
    <name evidence="4" type="ORF">MAPG_05510</name>
</gene>
<dbReference type="InterPro" id="IPR011989">
    <property type="entry name" value="ARM-like"/>
</dbReference>
<dbReference type="eggNOG" id="KOG2842">
    <property type="taxonomic scope" value="Eukaryota"/>
</dbReference>
<proteinExistence type="inferred from homology"/>
<reference evidence="6" key="2">
    <citation type="submission" date="2010-05" db="EMBL/GenBank/DDBJ databases">
        <title>The genome sequence of Magnaporthe poae strain ATCC 64411.</title>
        <authorList>
            <person name="Ma L.-J."/>
            <person name="Dead R."/>
            <person name="Young S."/>
            <person name="Zeng Q."/>
            <person name="Koehrsen M."/>
            <person name="Alvarado L."/>
            <person name="Berlin A."/>
            <person name="Chapman S.B."/>
            <person name="Chen Z."/>
            <person name="Freedman E."/>
            <person name="Gellesch M."/>
            <person name="Goldberg J."/>
            <person name="Griggs A."/>
            <person name="Gujja S."/>
            <person name="Heilman E.R."/>
            <person name="Heiman D."/>
            <person name="Hepburn T."/>
            <person name="Howarth C."/>
            <person name="Jen D."/>
            <person name="Larson L."/>
            <person name="Mehta T."/>
            <person name="Neiman D."/>
            <person name="Pearson M."/>
            <person name="Roberts A."/>
            <person name="Saif S."/>
            <person name="Shea T."/>
            <person name="Shenoy N."/>
            <person name="Sisk P."/>
            <person name="Stolte C."/>
            <person name="Sykes S."/>
            <person name="Walk T."/>
            <person name="White J."/>
            <person name="Yandava C."/>
            <person name="Haas B."/>
            <person name="Nusbaum C."/>
            <person name="Birren B."/>
        </authorList>
    </citation>
    <scope>NUCLEOTIDE SEQUENCE [LARGE SCALE GENOMIC DNA]</scope>
    <source>
        <strain evidence="6">ATCC 64411 / 73-15</strain>
    </source>
</reference>
<dbReference type="STRING" id="644358.A0A0C4DZK7"/>
<feature type="region of interest" description="Disordered" evidence="2">
    <location>
        <begin position="1"/>
        <end position="62"/>
    </location>
</feature>
<accession>A0A0C4DZK7</accession>
<dbReference type="Proteomes" id="UP000011715">
    <property type="component" value="Unassembled WGS sequence"/>
</dbReference>
<evidence type="ECO:0000313" key="5">
    <source>
        <dbReference type="EnsemblFungi" id="MAPG_05510T0"/>
    </source>
</evidence>
<name>A0A0C4DZK7_MAGP6</name>
<dbReference type="PANTHER" id="PTHR12354">
    <property type="entry name" value="INTERFERON-RELATED DEVELOPMENTAL REGULATOR"/>
    <property type="match status" value="1"/>
</dbReference>
<feature type="domain" description="Interferon-related developmental regulator N-terminal" evidence="3">
    <location>
        <begin position="64"/>
        <end position="343"/>
    </location>
</feature>
<reference evidence="5" key="5">
    <citation type="submission" date="2015-06" db="UniProtKB">
        <authorList>
            <consortium name="EnsemblFungi"/>
        </authorList>
    </citation>
    <scope>IDENTIFICATION</scope>
    <source>
        <strain evidence="5">ATCC 64411</strain>
    </source>
</reference>
<dbReference type="InterPro" id="IPR016024">
    <property type="entry name" value="ARM-type_fold"/>
</dbReference>
<evidence type="ECO:0000259" key="3">
    <source>
        <dbReference type="Pfam" id="PF05004"/>
    </source>
</evidence>
<dbReference type="EnsemblFungi" id="MAPG_05510T0">
    <property type="protein sequence ID" value="MAPG_05510T0"/>
    <property type="gene ID" value="MAPG_05510"/>
</dbReference>
<keyword evidence="6" id="KW-1185">Reference proteome</keyword>